<protein>
    <recommendedName>
        <fullName evidence="1">DUF4806 domain-containing protein</fullName>
    </recommendedName>
</protein>
<feature type="domain" description="DUF4806" evidence="1">
    <location>
        <begin position="53"/>
        <end position="138"/>
    </location>
</feature>
<dbReference type="OMA" id="AMQEYEI"/>
<dbReference type="EMBL" id="ATLV01026697">
    <property type="status" value="NOT_ANNOTATED_CDS"/>
    <property type="molecule type" value="Genomic_DNA"/>
</dbReference>
<dbReference type="Proteomes" id="UP000030765">
    <property type="component" value="Unassembled WGS sequence"/>
</dbReference>
<evidence type="ECO:0000313" key="2">
    <source>
        <dbReference type="EMBL" id="KFB53259.1"/>
    </source>
</evidence>
<dbReference type="EMBL" id="KE525417">
    <property type="protein sequence ID" value="KFB53259.1"/>
    <property type="molecule type" value="Genomic_DNA"/>
</dbReference>
<sequence length="330" mass="37509">MTVHHIAWNVGESQFISVQLTSQPELRHSEGEPVKHSIQHSPNGCFGLISSCGINFPIESEEMVEVLESMVKEYDGARDEYVAFLREQMSPNANLLTKFSNIFADSAMYGYNFSGLCNRGPQRKAMQEYEIFTGCMTDEESQSLSLQLTSQPELRHSEGEPVKHSIQHSPNGCFGLISSCGINFPIESEEMVEVLESMVKEYDGARDEYICLSVLGGFYCQVAFLREQMSPNASLLTKFSNIFADSAMYGYNFSGLCNRGPKRKAMQEYEIFTGCMTDAWSEYGINSDTLRDQLTMVIKYINGRKRNRKYFKRRRERRKISAANRTSTSE</sequence>
<feature type="domain" description="DUF4806" evidence="1">
    <location>
        <begin position="181"/>
        <end position="279"/>
    </location>
</feature>
<dbReference type="AlphaFoldDB" id="A0A084WSR5"/>
<accession>A0A084WSR5</accession>
<dbReference type="InterPro" id="IPR032071">
    <property type="entry name" value="DUF4806"/>
</dbReference>
<dbReference type="Pfam" id="PF16064">
    <property type="entry name" value="DUF4806"/>
    <property type="match status" value="2"/>
</dbReference>
<reference evidence="2 4" key="1">
    <citation type="journal article" date="2014" name="BMC Genomics">
        <title>Genome sequence of Anopheles sinensis provides insight into genetics basis of mosquito competence for malaria parasites.</title>
        <authorList>
            <person name="Zhou D."/>
            <person name="Zhang D."/>
            <person name="Ding G."/>
            <person name="Shi L."/>
            <person name="Hou Q."/>
            <person name="Ye Y."/>
            <person name="Xu Y."/>
            <person name="Zhou H."/>
            <person name="Xiong C."/>
            <person name="Li S."/>
            <person name="Yu J."/>
            <person name="Hong S."/>
            <person name="Yu X."/>
            <person name="Zou P."/>
            <person name="Chen C."/>
            <person name="Chang X."/>
            <person name="Wang W."/>
            <person name="Lv Y."/>
            <person name="Sun Y."/>
            <person name="Ma L."/>
            <person name="Shen B."/>
            <person name="Zhu C."/>
        </authorList>
    </citation>
    <scope>NUCLEOTIDE SEQUENCE [LARGE SCALE GENOMIC DNA]</scope>
</reference>
<evidence type="ECO:0000313" key="4">
    <source>
        <dbReference type="Proteomes" id="UP000030765"/>
    </source>
</evidence>
<keyword evidence="4" id="KW-1185">Reference proteome</keyword>
<name>A0A084WSR5_ANOSI</name>
<evidence type="ECO:0000313" key="3">
    <source>
        <dbReference type="EnsemblMetazoa" id="ASIC021562-PA"/>
    </source>
</evidence>
<gene>
    <name evidence="2" type="ORF">ZHAS_00021562</name>
</gene>
<proteinExistence type="predicted"/>
<evidence type="ECO:0000259" key="1">
    <source>
        <dbReference type="Pfam" id="PF16064"/>
    </source>
</evidence>
<dbReference type="VEuPathDB" id="VectorBase:ASIC021562"/>
<reference evidence="3" key="2">
    <citation type="submission" date="2020-05" db="UniProtKB">
        <authorList>
            <consortium name="EnsemblMetazoa"/>
        </authorList>
    </citation>
    <scope>IDENTIFICATION</scope>
</reference>
<organism evidence="2">
    <name type="scientific">Anopheles sinensis</name>
    <name type="common">Mosquito</name>
    <dbReference type="NCBI Taxonomy" id="74873"/>
    <lineage>
        <taxon>Eukaryota</taxon>
        <taxon>Metazoa</taxon>
        <taxon>Ecdysozoa</taxon>
        <taxon>Arthropoda</taxon>
        <taxon>Hexapoda</taxon>
        <taxon>Insecta</taxon>
        <taxon>Pterygota</taxon>
        <taxon>Neoptera</taxon>
        <taxon>Endopterygota</taxon>
        <taxon>Diptera</taxon>
        <taxon>Nematocera</taxon>
        <taxon>Culicoidea</taxon>
        <taxon>Culicidae</taxon>
        <taxon>Anophelinae</taxon>
        <taxon>Anopheles</taxon>
    </lineage>
</organism>
<dbReference type="EnsemblMetazoa" id="ASIC021562-RA">
    <property type="protein sequence ID" value="ASIC021562-PA"/>
    <property type="gene ID" value="ASIC021562"/>
</dbReference>
<dbReference type="OrthoDB" id="7744203at2759"/>